<protein>
    <submittedName>
        <fullName evidence="2">GIY-YIG catalytic domain protein</fullName>
    </submittedName>
</protein>
<evidence type="ECO:0000256" key="1">
    <source>
        <dbReference type="ARBA" id="ARBA00007435"/>
    </source>
</evidence>
<dbReference type="PANTHER" id="PTHR34477:SF5">
    <property type="entry name" value="BSL5627 PROTEIN"/>
    <property type="match status" value="1"/>
</dbReference>
<comment type="similarity">
    <text evidence="1">Belongs to the UPF0213 family.</text>
</comment>
<proteinExistence type="inferred from homology"/>
<dbReference type="PANTHER" id="PTHR34477">
    <property type="entry name" value="UPF0213 PROTEIN YHBQ"/>
    <property type="match status" value="1"/>
</dbReference>
<dbReference type="EMBL" id="AP017313">
    <property type="protein sequence ID" value="BAU55427.1"/>
    <property type="molecule type" value="Genomic_DNA"/>
</dbReference>
<dbReference type="InterPro" id="IPR035901">
    <property type="entry name" value="GIY-YIG_endonuc_sf"/>
</dbReference>
<dbReference type="PROSITE" id="PS50164">
    <property type="entry name" value="GIY_YIG"/>
    <property type="match status" value="1"/>
</dbReference>
<accession>A0A0X8X5E7</accession>
<dbReference type="Gene3D" id="3.40.1440.10">
    <property type="entry name" value="GIY-YIG endonuclease"/>
    <property type="match status" value="1"/>
</dbReference>
<dbReference type="AlphaFoldDB" id="A0A0X8X5E7"/>
<dbReference type="InterPro" id="IPR050190">
    <property type="entry name" value="UPF0213_domain"/>
</dbReference>
<name>A0A0X8X5E7_9SPHI</name>
<evidence type="ECO:0000313" key="3">
    <source>
        <dbReference type="Proteomes" id="UP000218263"/>
    </source>
</evidence>
<keyword evidence="3" id="KW-1185">Reference proteome</keyword>
<dbReference type="KEGG" id="mgot:MgSA37_03611"/>
<organism evidence="2 3">
    <name type="scientific">Mucilaginibacter gotjawali</name>
    <dbReference type="NCBI Taxonomy" id="1550579"/>
    <lineage>
        <taxon>Bacteria</taxon>
        <taxon>Pseudomonadati</taxon>
        <taxon>Bacteroidota</taxon>
        <taxon>Sphingobacteriia</taxon>
        <taxon>Sphingobacteriales</taxon>
        <taxon>Sphingobacteriaceae</taxon>
        <taxon>Mucilaginibacter</taxon>
    </lineage>
</organism>
<dbReference type="SUPFAM" id="SSF82771">
    <property type="entry name" value="GIY-YIG endonuclease"/>
    <property type="match status" value="1"/>
</dbReference>
<evidence type="ECO:0000313" key="2">
    <source>
        <dbReference type="EMBL" id="BAU55427.1"/>
    </source>
</evidence>
<dbReference type="OrthoDB" id="1495241at2"/>
<dbReference type="InterPro" id="IPR000305">
    <property type="entry name" value="GIY-YIG_endonuc"/>
</dbReference>
<gene>
    <name evidence="2" type="ORF">MgSA37_03611</name>
</gene>
<dbReference type="GO" id="GO:0004519">
    <property type="term" value="F:endonuclease activity"/>
    <property type="evidence" value="ECO:0007669"/>
    <property type="project" value="UniProtKB-KW"/>
</dbReference>
<dbReference type="Proteomes" id="UP000218263">
    <property type="component" value="Chromosome"/>
</dbReference>
<sequence length="101" mass="11798">MGFQYGGCVYIMTNKMHTALYVGVSSDLTGRVWEHKNNVYPGGYTARYNCHKLVYYMFYSRIEEAIGVEKTLKAGNRKNKIKLINAMNPKWLDLYDDLMRE</sequence>
<reference evidence="2 3" key="1">
    <citation type="submission" date="2015-12" db="EMBL/GenBank/DDBJ databases">
        <title>Genome sequence of Mucilaginibacter gotjawali.</title>
        <authorList>
            <person name="Lee J.S."/>
            <person name="Lee K.C."/>
            <person name="Kim K.K."/>
            <person name="Lee B.W."/>
        </authorList>
    </citation>
    <scope>NUCLEOTIDE SEQUENCE [LARGE SCALE GENOMIC DNA]</scope>
    <source>
        <strain evidence="2 3">SA3-7</strain>
    </source>
</reference>
<dbReference type="CDD" id="cd10448">
    <property type="entry name" value="GIY-YIG_unchar_3"/>
    <property type="match status" value="1"/>
</dbReference>
<dbReference type="RefSeq" id="WP_096353748.1">
    <property type="nucleotide sequence ID" value="NZ_AP017313.1"/>
</dbReference>
<dbReference type="Pfam" id="PF01541">
    <property type="entry name" value="GIY-YIG"/>
    <property type="match status" value="1"/>
</dbReference>